<dbReference type="eggNOG" id="ENOG502TBI5">
    <property type="taxonomic scope" value="Eukaryota"/>
</dbReference>
<dbReference type="OMA" id="GYAMYTL"/>
<evidence type="ECO:0008006" key="4">
    <source>
        <dbReference type="Google" id="ProtNLM"/>
    </source>
</evidence>
<sequence length="190" mass="20563">MLLMDALFNSLLVVSSGYAMYTLRPLETPYGYAAAALSLVHGLLGVARAASNDDDECNRLRLITSGIMEIVPLPLTNIELYLKSTNPGLALAHGCFVVPLAYDLMAKMGDNEDTSTETLKELTLLGNVVSMLFLGVNQLSNMYGGMAAIAFAARYGSVILDYYWEGLGSDFNLLAHSMFIVLMTMTLSAK</sequence>
<evidence type="ECO:0000313" key="3">
    <source>
        <dbReference type="Proteomes" id="UP000007801"/>
    </source>
</evidence>
<evidence type="ECO:0000313" key="2">
    <source>
        <dbReference type="EMBL" id="EDV29986.1"/>
    </source>
</evidence>
<dbReference type="EMBL" id="CH902663">
    <property type="protein sequence ID" value="EDV29986.1"/>
    <property type="molecule type" value="Genomic_DNA"/>
</dbReference>
<keyword evidence="3" id="KW-1185">Reference proteome</keyword>
<name>B3N1U5_DROAN</name>
<dbReference type="InParanoid" id="B3N1U5"/>
<evidence type="ECO:0000256" key="1">
    <source>
        <dbReference type="SAM" id="SignalP"/>
    </source>
</evidence>
<reference evidence="2 3" key="1">
    <citation type="journal article" date="2007" name="Nature">
        <title>Evolution of genes and genomes on the Drosophila phylogeny.</title>
        <authorList>
            <consortium name="Drosophila 12 Genomes Consortium"/>
            <person name="Clark A.G."/>
            <person name="Eisen M.B."/>
            <person name="Smith D.R."/>
            <person name="Bergman C.M."/>
            <person name="Oliver B."/>
            <person name="Markow T.A."/>
            <person name="Kaufman T.C."/>
            <person name="Kellis M."/>
            <person name="Gelbart W."/>
            <person name="Iyer V.N."/>
            <person name="Pollard D.A."/>
            <person name="Sackton T.B."/>
            <person name="Larracuente A.M."/>
            <person name="Singh N.D."/>
            <person name="Abad J.P."/>
            <person name="Abt D.N."/>
            <person name="Adryan B."/>
            <person name="Aguade M."/>
            <person name="Akashi H."/>
            <person name="Anderson W.W."/>
            <person name="Aquadro C.F."/>
            <person name="Ardell D.H."/>
            <person name="Arguello R."/>
            <person name="Artieri C.G."/>
            <person name="Barbash D.A."/>
            <person name="Barker D."/>
            <person name="Barsanti P."/>
            <person name="Batterham P."/>
            <person name="Batzoglou S."/>
            <person name="Begun D."/>
            <person name="Bhutkar A."/>
            <person name="Blanco E."/>
            <person name="Bosak S.A."/>
            <person name="Bradley R.K."/>
            <person name="Brand A.D."/>
            <person name="Brent M.R."/>
            <person name="Brooks A.N."/>
            <person name="Brown R.H."/>
            <person name="Butlin R.K."/>
            <person name="Caggese C."/>
            <person name="Calvi B.R."/>
            <person name="Bernardo de Carvalho A."/>
            <person name="Caspi A."/>
            <person name="Castrezana S."/>
            <person name="Celniker S.E."/>
            <person name="Chang J.L."/>
            <person name="Chapple C."/>
            <person name="Chatterji S."/>
            <person name="Chinwalla A."/>
            <person name="Civetta A."/>
            <person name="Clifton S.W."/>
            <person name="Comeron J.M."/>
            <person name="Costello J.C."/>
            <person name="Coyne J.A."/>
            <person name="Daub J."/>
            <person name="David R.G."/>
            <person name="Delcher A.L."/>
            <person name="Delehaunty K."/>
            <person name="Do C.B."/>
            <person name="Ebling H."/>
            <person name="Edwards K."/>
            <person name="Eickbush T."/>
            <person name="Evans J.D."/>
            <person name="Filipski A."/>
            <person name="Findeiss S."/>
            <person name="Freyhult E."/>
            <person name="Fulton L."/>
            <person name="Fulton R."/>
            <person name="Garcia A.C."/>
            <person name="Gardiner A."/>
            <person name="Garfield D.A."/>
            <person name="Garvin B.E."/>
            <person name="Gibson G."/>
            <person name="Gilbert D."/>
            <person name="Gnerre S."/>
            <person name="Godfrey J."/>
            <person name="Good R."/>
            <person name="Gotea V."/>
            <person name="Gravely B."/>
            <person name="Greenberg A.J."/>
            <person name="Griffiths-Jones S."/>
            <person name="Gross S."/>
            <person name="Guigo R."/>
            <person name="Gustafson E.A."/>
            <person name="Haerty W."/>
            <person name="Hahn M.W."/>
            <person name="Halligan D.L."/>
            <person name="Halpern A.L."/>
            <person name="Halter G.M."/>
            <person name="Han M.V."/>
            <person name="Heger A."/>
            <person name="Hillier L."/>
            <person name="Hinrichs A.S."/>
            <person name="Holmes I."/>
            <person name="Hoskins R.A."/>
            <person name="Hubisz M.J."/>
            <person name="Hultmark D."/>
            <person name="Huntley M.A."/>
            <person name="Jaffe D.B."/>
            <person name="Jagadeeshan S."/>
            <person name="Jeck W.R."/>
            <person name="Johnson J."/>
            <person name="Jones C.D."/>
            <person name="Jordan W.C."/>
            <person name="Karpen G.H."/>
            <person name="Kataoka E."/>
            <person name="Keightley P.D."/>
            <person name="Kheradpour P."/>
            <person name="Kirkness E.F."/>
            <person name="Koerich L.B."/>
            <person name="Kristiansen K."/>
            <person name="Kudrna D."/>
            <person name="Kulathinal R.J."/>
            <person name="Kumar S."/>
            <person name="Kwok R."/>
            <person name="Lander E."/>
            <person name="Langley C.H."/>
            <person name="Lapoint R."/>
            <person name="Lazzaro B.P."/>
            <person name="Lee S.J."/>
            <person name="Levesque L."/>
            <person name="Li R."/>
            <person name="Lin C.F."/>
            <person name="Lin M.F."/>
            <person name="Lindblad-Toh K."/>
            <person name="Llopart A."/>
            <person name="Long M."/>
            <person name="Low L."/>
            <person name="Lozovsky E."/>
            <person name="Lu J."/>
            <person name="Luo M."/>
            <person name="Machado C.A."/>
            <person name="Makalowski W."/>
            <person name="Marzo M."/>
            <person name="Matsuda M."/>
            <person name="Matzkin L."/>
            <person name="McAllister B."/>
            <person name="McBride C.S."/>
            <person name="McKernan B."/>
            <person name="McKernan K."/>
            <person name="Mendez-Lago M."/>
            <person name="Minx P."/>
            <person name="Mollenhauer M.U."/>
            <person name="Montooth K."/>
            <person name="Mount S.M."/>
            <person name="Mu X."/>
            <person name="Myers E."/>
            <person name="Negre B."/>
            <person name="Newfeld S."/>
            <person name="Nielsen R."/>
            <person name="Noor M.A."/>
            <person name="O'Grady P."/>
            <person name="Pachter L."/>
            <person name="Papaceit M."/>
            <person name="Parisi M.J."/>
            <person name="Parisi M."/>
            <person name="Parts L."/>
            <person name="Pedersen J.S."/>
            <person name="Pesole G."/>
            <person name="Phillippy A.M."/>
            <person name="Ponting C.P."/>
            <person name="Pop M."/>
            <person name="Porcelli D."/>
            <person name="Powell J.R."/>
            <person name="Prohaska S."/>
            <person name="Pruitt K."/>
            <person name="Puig M."/>
            <person name="Quesneville H."/>
            <person name="Ram K.R."/>
            <person name="Rand D."/>
            <person name="Rasmussen M.D."/>
            <person name="Reed L.K."/>
            <person name="Reenan R."/>
            <person name="Reily A."/>
            <person name="Remington K.A."/>
            <person name="Rieger T.T."/>
            <person name="Ritchie M.G."/>
            <person name="Robin C."/>
            <person name="Rogers Y.H."/>
            <person name="Rohde C."/>
            <person name="Rozas J."/>
            <person name="Rubenfield M.J."/>
            <person name="Ruiz A."/>
            <person name="Russo S."/>
            <person name="Salzberg S.L."/>
            <person name="Sanchez-Gracia A."/>
            <person name="Saranga D.J."/>
            <person name="Sato H."/>
            <person name="Schaeffer S.W."/>
            <person name="Schatz M.C."/>
            <person name="Schlenke T."/>
            <person name="Schwartz R."/>
            <person name="Segarra C."/>
            <person name="Singh R.S."/>
            <person name="Sirot L."/>
            <person name="Sirota M."/>
            <person name="Sisneros N.B."/>
            <person name="Smith C.D."/>
            <person name="Smith T.F."/>
            <person name="Spieth J."/>
            <person name="Stage D.E."/>
            <person name="Stark A."/>
            <person name="Stephan W."/>
            <person name="Strausberg R.L."/>
            <person name="Strempel S."/>
            <person name="Sturgill D."/>
            <person name="Sutton G."/>
            <person name="Sutton G.G."/>
            <person name="Tao W."/>
            <person name="Teichmann S."/>
            <person name="Tobari Y.N."/>
            <person name="Tomimura Y."/>
            <person name="Tsolas J.M."/>
            <person name="Valente V.L."/>
            <person name="Venter E."/>
            <person name="Venter J.C."/>
            <person name="Vicario S."/>
            <person name="Vieira F.G."/>
            <person name="Vilella A.J."/>
            <person name="Villasante A."/>
            <person name="Walenz B."/>
            <person name="Wang J."/>
            <person name="Wasserman M."/>
            <person name="Watts T."/>
            <person name="Wilson D."/>
            <person name="Wilson R.K."/>
            <person name="Wing R.A."/>
            <person name="Wolfner M.F."/>
            <person name="Wong A."/>
            <person name="Wong G.K."/>
            <person name="Wu C.I."/>
            <person name="Wu G."/>
            <person name="Yamamoto D."/>
            <person name="Yang H.P."/>
            <person name="Yang S.P."/>
            <person name="Yorke J.A."/>
            <person name="Yoshida K."/>
            <person name="Zdobnov E."/>
            <person name="Zhang P."/>
            <person name="Zhang Y."/>
            <person name="Zimin A.V."/>
            <person name="Baldwin J."/>
            <person name="Abdouelleil A."/>
            <person name="Abdulkadir J."/>
            <person name="Abebe A."/>
            <person name="Abera B."/>
            <person name="Abreu J."/>
            <person name="Acer S.C."/>
            <person name="Aftuck L."/>
            <person name="Alexander A."/>
            <person name="An P."/>
            <person name="Anderson E."/>
            <person name="Anderson S."/>
            <person name="Arachi H."/>
            <person name="Azer M."/>
            <person name="Bachantsang P."/>
            <person name="Barry A."/>
            <person name="Bayul T."/>
            <person name="Berlin A."/>
            <person name="Bessette D."/>
            <person name="Bloom T."/>
            <person name="Blye J."/>
            <person name="Boguslavskiy L."/>
            <person name="Bonnet C."/>
            <person name="Boukhgalter B."/>
            <person name="Bourzgui I."/>
            <person name="Brown A."/>
            <person name="Cahill P."/>
            <person name="Channer S."/>
            <person name="Cheshatsang Y."/>
            <person name="Chuda L."/>
            <person name="Citroen M."/>
            <person name="Collymore A."/>
            <person name="Cooke P."/>
            <person name="Costello M."/>
            <person name="D'Aco K."/>
            <person name="Daza R."/>
            <person name="De Haan G."/>
            <person name="DeGray S."/>
            <person name="DeMaso C."/>
            <person name="Dhargay N."/>
            <person name="Dooley K."/>
            <person name="Dooley E."/>
            <person name="Doricent M."/>
            <person name="Dorje P."/>
            <person name="Dorjee K."/>
            <person name="Dupes A."/>
            <person name="Elong R."/>
            <person name="Falk J."/>
            <person name="Farina A."/>
            <person name="Faro S."/>
            <person name="Ferguson D."/>
            <person name="Fisher S."/>
            <person name="Foley C.D."/>
            <person name="Franke A."/>
            <person name="Friedrich D."/>
            <person name="Gadbois L."/>
            <person name="Gearin G."/>
            <person name="Gearin C.R."/>
            <person name="Giannoukos G."/>
            <person name="Goode T."/>
            <person name="Graham J."/>
            <person name="Grandbois E."/>
            <person name="Grewal S."/>
            <person name="Gyaltsen K."/>
            <person name="Hafez N."/>
            <person name="Hagos B."/>
            <person name="Hall J."/>
            <person name="Henson C."/>
            <person name="Hollinger A."/>
            <person name="Honan T."/>
            <person name="Huard M.D."/>
            <person name="Hughes L."/>
            <person name="Hurhula B."/>
            <person name="Husby M.E."/>
            <person name="Kamat A."/>
            <person name="Kanga B."/>
            <person name="Kashin S."/>
            <person name="Khazanovich D."/>
            <person name="Kisner P."/>
            <person name="Lance K."/>
            <person name="Lara M."/>
            <person name="Lee W."/>
            <person name="Lennon N."/>
            <person name="Letendre F."/>
            <person name="LeVine R."/>
            <person name="Lipovsky A."/>
            <person name="Liu X."/>
            <person name="Liu J."/>
            <person name="Liu S."/>
            <person name="Lokyitsang T."/>
            <person name="Lokyitsang Y."/>
            <person name="Lubonja R."/>
            <person name="Lui A."/>
            <person name="MacDonald P."/>
            <person name="Magnisalis V."/>
            <person name="Maru K."/>
            <person name="Matthews C."/>
            <person name="McCusker W."/>
            <person name="McDonough S."/>
            <person name="Mehta T."/>
            <person name="Meldrim J."/>
            <person name="Meneus L."/>
            <person name="Mihai O."/>
            <person name="Mihalev A."/>
            <person name="Mihova T."/>
            <person name="Mittelman R."/>
            <person name="Mlenga V."/>
            <person name="Montmayeur A."/>
            <person name="Mulrain L."/>
            <person name="Navidi A."/>
            <person name="Naylor J."/>
            <person name="Negash T."/>
            <person name="Nguyen T."/>
            <person name="Nguyen N."/>
            <person name="Nicol R."/>
            <person name="Norbu C."/>
            <person name="Norbu N."/>
            <person name="Novod N."/>
            <person name="O'Neill B."/>
            <person name="Osman S."/>
            <person name="Markiewicz E."/>
            <person name="Oyono O.L."/>
            <person name="Patti C."/>
            <person name="Phunkhang P."/>
            <person name="Pierre F."/>
            <person name="Priest M."/>
            <person name="Raghuraman S."/>
            <person name="Rege F."/>
            <person name="Reyes R."/>
            <person name="Rise C."/>
            <person name="Rogov P."/>
            <person name="Ross K."/>
            <person name="Ryan E."/>
            <person name="Settipalli S."/>
            <person name="Shea T."/>
            <person name="Sherpa N."/>
            <person name="Shi L."/>
            <person name="Shih D."/>
            <person name="Sparrow T."/>
            <person name="Spaulding J."/>
            <person name="Stalker J."/>
            <person name="Stange-Thomann N."/>
            <person name="Stavropoulos S."/>
            <person name="Stone C."/>
            <person name="Strader C."/>
            <person name="Tesfaye S."/>
            <person name="Thomson T."/>
            <person name="Thoulutsang Y."/>
            <person name="Thoulutsang D."/>
            <person name="Topham K."/>
            <person name="Topping I."/>
            <person name="Tsamla T."/>
            <person name="Vassiliev H."/>
            <person name="Vo A."/>
            <person name="Wangchuk T."/>
            <person name="Wangdi T."/>
            <person name="Weiand M."/>
            <person name="Wilkinson J."/>
            <person name="Wilson A."/>
            <person name="Yadav S."/>
            <person name="Young G."/>
            <person name="Yu Q."/>
            <person name="Zembek L."/>
            <person name="Zhong D."/>
            <person name="Zimmer A."/>
            <person name="Zwirko Z."/>
            <person name="Jaffe D.B."/>
            <person name="Alvarez P."/>
            <person name="Brockman W."/>
            <person name="Butler J."/>
            <person name="Chin C."/>
            <person name="Gnerre S."/>
            <person name="Grabherr M."/>
            <person name="Kleber M."/>
            <person name="Mauceli E."/>
            <person name="MacCallum I."/>
        </authorList>
    </citation>
    <scope>NUCLEOTIDE SEQUENCE [LARGE SCALE GENOMIC DNA]</scope>
    <source>
        <strain evidence="3">Tucson 14024-0371.13</strain>
    </source>
</reference>
<dbReference type="KEGG" id="dan:6502361"/>
<dbReference type="AlphaFoldDB" id="B3N1U5"/>
<proteinExistence type="predicted"/>
<dbReference type="HOGENOM" id="CLU_1422856_0_0_1"/>
<dbReference type="GeneID" id="6502361"/>
<dbReference type="Proteomes" id="UP000007801">
    <property type="component" value="Unassembled WGS sequence"/>
</dbReference>
<gene>
    <name evidence="2" type="primary">Dana\GF19608</name>
    <name evidence="2" type="synonym">dana_GLEANR_21882</name>
    <name evidence="2" type="ORF">GF19608</name>
</gene>
<dbReference type="OrthoDB" id="7762401at2759"/>
<feature type="signal peptide" evidence="1">
    <location>
        <begin position="1"/>
        <end position="19"/>
    </location>
</feature>
<dbReference type="STRING" id="7217.B3N1U5"/>
<feature type="chain" id="PRO_5002791054" description="Protein RFT1 homolog" evidence="1">
    <location>
        <begin position="20"/>
        <end position="190"/>
    </location>
</feature>
<dbReference type="InterPro" id="IPR032007">
    <property type="entry name" value="DUF4791"/>
</dbReference>
<keyword evidence="1" id="KW-0732">Signal</keyword>
<organism evidence="2 3">
    <name type="scientific">Drosophila ananassae</name>
    <name type="common">Fruit fly</name>
    <dbReference type="NCBI Taxonomy" id="7217"/>
    <lineage>
        <taxon>Eukaryota</taxon>
        <taxon>Metazoa</taxon>
        <taxon>Ecdysozoa</taxon>
        <taxon>Arthropoda</taxon>
        <taxon>Hexapoda</taxon>
        <taxon>Insecta</taxon>
        <taxon>Pterygota</taxon>
        <taxon>Neoptera</taxon>
        <taxon>Endopterygota</taxon>
        <taxon>Diptera</taxon>
        <taxon>Brachycera</taxon>
        <taxon>Muscomorpha</taxon>
        <taxon>Ephydroidea</taxon>
        <taxon>Drosophilidae</taxon>
        <taxon>Drosophila</taxon>
        <taxon>Sophophora</taxon>
    </lineage>
</organism>
<dbReference type="PhylomeDB" id="B3N1U5"/>
<protein>
    <recommendedName>
        <fullName evidence="4">Protein RFT1 homolog</fullName>
    </recommendedName>
</protein>
<accession>B3N1U5</accession>
<dbReference type="Pfam" id="PF16039">
    <property type="entry name" value="DUF4791"/>
    <property type="match status" value="1"/>
</dbReference>